<evidence type="ECO:0000256" key="1">
    <source>
        <dbReference type="SAM" id="Phobius"/>
    </source>
</evidence>
<dbReference type="EMBL" id="JASNUQ010000011">
    <property type="protein sequence ID" value="MDK4290601.1"/>
    <property type="molecule type" value="Genomic_DNA"/>
</dbReference>
<reference evidence="4 6" key="1">
    <citation type="submission" date="2023-05" db="EMBL/GenBank/DDBJ databases">
        <title>Metabolic capabilities are highly conserved among human nasal-associated Corynebacterium species in pangenomic analyses.</title>
        <authorList>
            <person name="Tran T.H."/>
            <person name="Roberts A.Q."/>
            <person name="Escapa I.F."/>
            <person name="Gao W."/>
            <person name="Conlan S."/>
            <person name="Kong H."/>
            <person name="Segre J.A."/>
            <person name="Kelly M.S."/>
            <person name="Lemon K.P."/>
        </authorList>
    </citation>
    <scope>NUCLEOTIDE SEQUENCE</scope>
    <source>
        <strain evidence="4">KPL2773</strain>
        <strain evidence="3 6">KPL3772</strain>
    </source>
</reference>
<proteinExistence type="predicted"/>
<gene>
    <name evidence="3" type="ORF">QPX23_07690</name>
    <name evidence="4" type="ORF">QPX42_00960</name>
</gene>
<feature type="chain" id="PRO_5042958025" evidence="2">
    <location>
        <begin position="26"/>
        <end position="317"/>
    </location>
</feature>
<keyword evidence="1" id="KW-0472">Membrane</keyword>
<dbReference type="AlphaFoldDB" id="A0AAP4F4K0"/>
<sequence length="317" mass="33344">MLKINKAITAVVAAFSLGLANTSVAAAQQVGREEMALIATVDDAETQVLQQGFSESVDVARPSMAKTTNEGVVGFTGFGEISVSFGDSVQLEDVVQTEYATDTKAGAVARASGEVGTLMQAEEVAKHEDFVEVEWNISMPDGVETVAFNDGSIGFRLDTGDGVSAISETVISAPWAVDEGGNLLDTWYEISEDGSSLKQVVNTQEVEGEIVLDPRVTYGRGVYYNWYGGELRALKAAGTGSLALAVGYGCAKVGNLRHPAIVAIAGLLCLTAGSTVALWSLKTALDNLRNINDGTCYQWKVGSNEIKTVSARGNCSP</sequence>
<evidence type="ECO:0000256" key="2">
    <source>
        <dbReference type="SAM" id="SignalP"/>
    </source>
</evidence>
<evidence type="ECO:0000313" key="3">
    <source>
        <dbReference type="EMBL" id="MDK4290601.1"/>
    </source>
</evidence>
<protein>
    <submittedName>
        <fullName evidence="4">Uncharacterized protein</fullName>
    </submittedName>
</protein>
<evidence type="ECO:0000313" key="6">
    <source>
        <dbReference type="Proteomes" id="UP001239759"/>
    </source>
</evidence>
<dbReference type="Proteomes" id="UP001224412">
    <property type="component" value="Unassembled WGS sequence"/>
</dbReference>
<evidence type="ECO:0000313" key="5">
    <source>
        <dbReference type="Proteomes" id="UP001224412"/>
    </source>
</evidence>
<dbReference type="RefSeq" id="WP_126849714.1">
    <property type="nucleotide sequence ID" value="NZ_CP137212.1"/>
</dbReference>
<accession>A0AAP4F4K0</accession>
<dbReference type="Proteomes" id="UP001239759">
    <property type="component" value="Unassembled WGS sequence"/>
</dbReference>
<name>A0AAP4F4K0_9CORY</name>
<organism evidence="4 5">
    <name type="scientific">Corynebacterium pseudodiphtheriticum</name>
    <dbReference type="NCBI Taxonomy" id="37637"/>
    <lineage>
        <taxon>Bacteria</taxon>
        <taxon>Bacillati</taxon>
        <taxon>Actinomycetota</taxon>
        <taxon>Actinomycetes</taxon>
        <taxon>Mycobacteriales</taxon>
        <taxon>Corynebacteriaceae</taxon>
        <taxon>Corynebacterium</taxon>
    </lineage>
</organism>
<comment type="caution">
    <text evidence="4">The sequence shown here is derived from an EMBL/GenBank/DDBJ whole genome shotgun (WGS) entry which is preliminary data.</text>
</comment>
<evidence type="ECO:0000313" key="4">
    <source>
        <dbReference type="EMBL" id="MDK4306131.1"/>
    </source>
</evidence>
<feature type="signal peptide" evidence="2">
    <location>
        <begin position="1"/>
        <end position="25"/>
    </location>
</feature>
<keyword evidence="1" id="KW-1133">Transmembrane helix</keyword>
<dbReference type="EMBL" id="JASNVH010000001">
    <property type="protein sequence ID" value="MDK4306131.1"/>
    <property type="molecule type" value="Genomic_DNA"/>
</dbReference>
<keyword evidence="6" id="KW-1185">Reference proteome</keyword>
<keyword evidence="2" id="KW-0732">Signal</keyword>
<keyword evidence="1" id="KW-0812">Transmembrane</keyword>
<feature type="transmembrane region" description="Helical" evidence="1">
    <location>
        <begin position="260"/>
        <end position="281"/>
    </location>
</feature>